<evidence type="ECO:0000313" key="6">
    <source>
        <dbReference type="EMBL" id="MBX04692.1"/>
    </source>
</evidence>
<dbReference type="InterPro" id="IPR003616">
    <property type="entry name" value="Post-SET_dom"/>
</dbReference>
<dbReference type="EMBL" id="GGEC01024208">
    <property type="protein sequence ID" value="MBX04692.1"/>
    <property type="molecule type" value="Transcribed_RNA"/>
</dbReference>
<dbReference type="SMART" id="SM00508">
    <property type="entry name" value="PostSET"/>
    <property type="match status" value="1"/>
</dbReference>
<keyword evidence="2 6" id="KW-0808">Transferase</keyword>
<protein>
    <submittedName>
        <fullName evidence="6">Histone-lysine N-methyltransferase SUVR5-like isoform X2</fullName>
    </submittedName>
</protein>
<accession>A0A2P2KG46</accession>
<name>A0A2P2KG46_RHIMU</name>
<sequence length="174" mass="19798">MCSCNKTCPNRVLQNGIRVKLEVFKTENKGWAVRAGELILRGTFICEYIGEVLDEEEAKKRRNRYGKDGCSYIYNVDAHTNDMSRLLGEQGQYVIDATTYGNVSRFINHSCLPNLVNHQVLVDSMDSNRSHVGLFASRDIAFGEELTYNYRYELFPGEGHPCHCGASKCRGRLY</sequence>
<keyword evidence="1 6" id="KW-0489">Methyltransferase</keyword>
<dbReference type="SMART" id="SM00317">
    <property type="entry name" value="SET"/>
    <property type="match status" value="1"/>
</dbReference>
<keyword evidence="3" id="KW-0949">S-adenosyl-L-methionine</keyword>
<dbReference type="InterPro" id="IPR046341">
    <property type="entry name" value="SET_dom_sf"/>
</dbReference>
<dbReference type="PROSITE" id="PS50280">
    <property type="entry name" value="SET"/>
    <property type="match status" value="1"/>
</dbReference>
<evidence type="ECO:0000259" key="5">
    <source>
        <dbReference type="PROSITE" id="PS50868"/>
    </source>
</evidence>
<dbReference type="AlphaFoldDB" id="A0A2P2KG46"/>
<dbReference type="GO" id="GO:0008168">
    <property type="term" value="F:methyltransferase activity"/>
    <property type="evidence" value="ECO:0007669"/>
    <property type="project" value="UniProtKB-KW"/>
</dbReference>
<dbReference type="GO" id="GO:0032259">
    <property type="term" value="P:methylation"/>
    <property type="evidence" value="ECO:0007669"/>
    <property type="project" value="UniProtKB-KW"/>
</dbReference>
<evidence type="ECO:0000256" key="2">
    <source>
        <dbReference type="ARBA" id="ARBA00022679"/>
    </source>
</evidence>
<dbReference type="PANTHER" id="PTHR47325:SF1">
    <property type="entry name" value="HISTONE-LYSINE N-METHYLTRANSFERASE SUVR5"/>
    <property type="match status" value="1"/>
</dbReference>
<dbReference type="Pfam" id="PF00856">
    <property type="entry name" value="SET"/>
    <property type="match status" value="1"/>
</dbReference>
<reference evidence="6" key="1">
    <citation type="submission" date="2018-02" db="EMBL/GenBank/DDBJ databases">
        <title>Rhizophora mucronata_Transcriptome.</title>
        <authorList>
            <person name="Meera S.P."/>
            <person name="Sreeshan A."/>
            <person name="Augustine A."/>
        </authorList>
    </citation>
    <scope>NUCLEOTIDE SEQUENCE</scope>
    <source>
        <tissue evidence="6">Leaf</tissue>
    </source>
</reference>
<dbReference type="Gene3D" id="2.170.270.10">
    <property type="entry name" value="SET domain"/>
    <property type="match status" value="1"/>
</dbReference>
<dbReference type="PANTHER" id="PTHR47325">
    <property type="entry name" value="HISTONE-LYSINE N-METHYLTRANSFERASE SUVR5"/>
    <property type="match status" value="1"/>
</dbReference>
<dbReference type="PROSITE" id="PS50868">
    <property type="entry name" value="POST_SET"/>
    <property type="match status" value="1"/>
</dbReference>
<proteinExistence type="predicted"/>
<evidence type="ECO:0000256" key="3">
    <source>
        <dbReference type="ARBA" id="ARBA00022691"/>
    </source>
</evidence>
<dbReference type="InterPro" id="IPR001214">
    <property type="entry name" value="SET_dom"/>
</dbReference>
<feature type="domain" description="Post-SET" evidence="5">
    <location>
        <begin position="158"/>
        <end position="174"/>
    </location>
</feature>
<organism evidence="6">
    <name type="scientific">Rhizophora mucronata</name>
    <name type="common">Asiatic mangrove</name>
    <dbReference type="NCBI Taxonomy" id="61149"/>
    <lineage>
        <taxon>Eukaryota</taxon>
        <taxon>Viridiplantae</taxon>
        <taxon>Streptophyta</taxon>
        <taxon>Embryophyta</taxon>
        <taxon>Tracheophyta</taxon>
        <taxon>Spermatophyta</taxon>
        <taxon>Magnoliopsida</taxon>
        <taxon>eudicotyledons</taxon>
        <taxon>Gunneridae</taxon>
        <taxon>Pentapetalae</taxon>
        <taxon>rosids</taxon>
        <taxon>fabids</taxon>
        <taxon>Malpighiales</taxon>
        <taxon>Rhizophoraceae</taxon>
        <taxon>Rhizophora</taxon>
    </lineage>
</organism>
<evidence type="ECO:0000259" key="4">
    <source>
        <dbReference type="PROSITE" id="PS50280"/>
    </source>
</evidence>
<feature type="domain" description="SET" evidence="4">
    <location>
        <begin position="19"/>
        <end position="151"/>
    </location>
</feature>
<dbReference type="SUPFAM" id="SSF82199">
    <property type="entry name" value="SET domain"/>
    <property type="match status" value="1"/>
</dbReference>
<evidence type="ECO:0000256" key="1">
    <source>
        <dbReference type="ARBA" id="ARBA00022603"/>
    </source>
</evidence>